<keyword evidence="3" id="KW-0186">Copper</keyword>
<dbReference type="OrthoDB" id="120613at2759"/>
<dbReference type="Gene3D" id="2.70.50.70">
    <property type="match status" value="1"/>
</dbReference>
<dbReference type="GO" id="GO:0046872">
    <property type="term" value="F:metal ion binding"/>
    <property type="evidence" value="ECO:0007669"/>
    <property type="project" value="UniProtKB-KW"/>
</dbReference>
<dbReference type="EMBL" id="ML996708">
    <property type="protein sequence ID" value="KAF2396104.1"/>
    <property type="molecule type" value="Genomic_DNA"/>
</dbReference>
<dbReference type="PANTHER" id="PTHR36575">
    <property type="entry name" value="BINDING PROTEIN, PUTATIVE (AFU_ORTHOLOGUE AFUA_1G14430)-RELATED"/>
    <property type="match status" value="1"/>
</dbReference>
<evidence type="ECO:0000256" key="3">
    <source>
        <dbReference type="ARBA" id="ARBA00023008"/>
    </source>
</evidence>
<comment type="cofactor">
    <cofactor evidence="1">
        <name>Cu(2+)</name>
        <dbReference type="ChEBI" id="CHEBI:29036"/>
    </cofactor>
</comment>
<feature type="chain" id="PRO_5026113853" description="Chitin-binding type-4 domain-containing protein" evidence="8">
    <location>
        <begin position="19"/>
        <end position="272"/>
    </location>
</feature>
<proteinExistence type="inferred from homology"/>
<dbReference type="Pfam" id="PF03067">
    <property type="entry name" value="LPMO_10"/>
    <property type="match status" value="1"/>
</dbReference>
<dbReference type="InterPro" id="IPR004302">
    <property type="entry name" value="Cellulose/chitin-bd_N"/>
</dbReference>
<comment type="similarity">
    <text evidence="6">Belongs to the polysaccharide monooxygenase AA13 family.</text>
</comment>
<keyword evidence="11" id="KW-1185">Reference proteome</keyword>
<evidence type="ECO:0000256" key="6">
    <source>
        <dbReference type="ARBA" id="ARBA00034311"/>
    </source>
</evidence>
<keyword evidence="4" id="KW-1015">Disulfide bond</keyword>
<gene>
    <name evidence="10" type="ORF">EJ06DRAFT_534238</name>
</gene>
<name>A0A6G1HJM5_9PEZI</name>
<keyword evidence="8" id="KW-0732">Signal</keyword>
<dbReference type="AlphaFoldDB" id="A0A6G1HJM5"/>
<keyword evidence="5" id="KW-0325">Glycoprotein</keyword>
<feature type="domain" description="Chitin-binding type-4" evidence="9">
    <location>
        <begin position="19"/>
        <end position="188"/>
    </location>
</feature>
<sequence length="272" mass="27288">MRVILSTTLIALLPVVYGHGRVTSPPARAAGPAFGAACSAQVLNQQQSDQNGNVQGELQVATSQKDYNPSACNMFLCKGFQFADNTANVQTYTLSQTIPFTAVISAPHTGTANVSVVDTAANTIIGDQLIYFADYASTAHTIPANNTKFDVKLPADLGGKCTQPGECVLQWWWDSPEAKQTYESCVDFVVGGGGGAAAPVAAPVASSAAPAAAPVASSSAAPAAAPAASAAAPAASPVAGTADEAAPGTGCIGMPKAASPSRTYPSGTKSAN</sequence>
<protein>
    <recommendedName>
        <fullName evidence="9">Chitin-binding type-4 domain-containing protein</fullName>
    </recommendedName>
</protein>
<dbReference type="InterPro" id="IPR052282">
    <property type="entry name" value="Starch-active_LPMO"/>
</dbReference>
<dbReference type="PANTHER" id="PTHR36575:SF2">
    <property type="entry name" value="CHITIN-BINDING TYPE-4 DOMAIN-CONTAINING PROTEIN-RELATED"/>
    <property type="match status" value="1"/>
</dbReference>
<evidence type="ECO:0000259" key="9">
    <source>
        <dbReference type="Pfam" id="PF03067"/>
    </source>
</evidence>
<reference evidence="10" key="1">
    <citation type="journal article" date="2020" name="Stud. Mycol.">
        <title>101 Dothideomycetes genomes: a test case for predicting lifestyles and emergence of pathogens.</title>
        <authorList>
            <person name="Haridas S."/>
            <person name="Albert R."/>
            <person name="Binder M."/>
            <person name="Bloem J."/>
            <person name="Labutti K."/>
            <person name="Salamov A."/>
            <person name="Andreopoulos B."/>
            <person name="Baker S."/>
            <person name="Barry K."/>
            <person name="Bills G."/>
            <person name="Bluhm B."/>
            <person name="Cannon C."/>
            <person name="Castanera R."/>
            <person name="Culley D."/>
            <person name="Daum C."/>
            <person name="Ezra D."/>
            <person name="Gonzalez J."/>
            <person name="Henrissat B."/>
            <person name="Kuo A."/>
            <person name="Liang C."/>
            <person name="Lipzen A."/>
            <person name="Lutzoni F."/>
            <person name="Magnuson J."/>
            <person name="Mondo S."/>
            <person name="Nolan M."/>
            <person name="Ohm R."/>
            <person name="Pangilinan J."/>
            <person name="Park H.-J."/>
            <person name="Ramirez L."/>
            <person name="Alfaro M."/>
            <person name="Sun H."/>
            <person name="Tritt A."/>
            <person name="Yoshinaga Y."/>
            <person name="Zwiers L.-H."/>
            <person name="Turgeon B."/>
            <person name="Goodwin S."/>
            <person name="Spatafora J."/>
            <person name="Crous P."/>
            <person name="Grigoriev I."/>
        </authorList>
    </citation>
    <scope>NUCLEOTIDE SEQUENCE</scope>
    <source>
        <strain evidence="10">CBS 262.69</strain>
    </source>
</reference>
<evidence type="ECO:0000256" key="7">
    <source>
        <dbReference type="SAM" id="MobiDB-lite"/>
    </source>
</evidence>
<keyword evidence="2" id="KW-0479">Metal-binding</keyword>
<evidence type="ECO:0000256" key="5">
    <source>
        <dbReference type="ARBA" id="ARBA00023180"/>
    </source>
</evidence>
<evidence type="ECO:0000256" key="2">
    <source>
        <dbReference type="ARBA" id="ARBA00022723"/>
    </source>
</evidence>
<feature type="region of interest" description="Disordered" evidence="7">
    <location>
        <begin position="233"/>
        <end position="272"/>
    </location>
</feature>
<accession>A0A6G1HJM5</accession>
<evidence type="ECO:0000313" key="10">
    <source>
        <dbReference type="EMBL" id="KAF2396104.1"/>
    </source>
</evidence>
<feature type="compositionally biased region" description="Polar residues" evidence="7">
    <location>
        <begin position="260"/>
        <end position="272"/>
    </location>
</feature>
<evidence type="ECO:0000256" key="1">
    <source>
        <dbReference type="ARBA" id="ARBA00001973"/>
    </source>
</evidence>
<organism evidence="10 11">
    <name type="scientific">Trichodelitschia bisporula</name>
    <dbReference type="NCBI Taxonomy" id="703511"/>
    <lineage>
        <taxon>Eukaryota</taxon>
        <taxon>Fungi</taxon>
        <taxon>Dikarya</taxon>
        <taxon>Ascomycota</taxon>
        <taxon>Pezizomycotina</taxon>
        <taxon>Dothideomycetes</taxon>
        <taxon>Dothideomycetes incertae sedis</taxon>
        <taxon>Phaeotrichales</taxon>
        <taxon>Phaeotrichaceae</taxon>
        <taxon>Trichodelitschia</taxon>
    </lineage>
</organism>
<evidence type="ECO:0000256" key="4">
    <source>
        <dbReference type="ARBA" id="ARBA00023157"/>
    </source>
</evidence>
<feature type="signal peptide" evidence="8">
    <location>
        <begin position="1"/>
        <end position="18"/>
    </location>
</feature>
<dbReference type="Proteomes" id="UP000799640">
    <property type="component" value="Unassembled WGS sequence"/>
</dbReference>
<evidence type="ECO:0000256" key="8">
    <source>
        <dbReference type="SAM" id="SignalP"/>
    </source>
</evidence>
<evidence type="ECO:0000313" key="11">
    <source>
        <dbReference type="Proteomes" id="UP000799640"/>
    </source>
</evidence>